<keyword evidence="8" id="KW-0732">Signal</keyword>
<evidence type="ECO:0000256" key="4">
    <source>
        <dbReference type="ARBA" id="ARBA00021889"/>
    </source>
</evidence>
<evidence type="ECO:0000256" key="2">
    <source>
        <dbReference type="ARBA" id="ARBA00008725"/>
    </source>
</evidence>
<evidence type="ECO:0000256" key="8">
    <source>
        <dbReference type="SAM" id="SignalP"/>
    </source>
</evidence>
<dbReference type="InterPro" id="IPR024370">
    <property type="entry name" value="PBP_domain"/>
</dbReference>
<evidence type="ECO:0000256" key="5">
    <source>
        <dbReference type="ARBA" id="ARBA00022448"/>
    </source>
</evidence>
<gene>
    <name evidence="10" type="ORF">V0R50_03500</name>
</gene>
<protein>
    <recommendedName>
        <fullName evidence="4 7">Phosphate-binding protein PstS</fullName>
    </recommendedName>
</protein>
<dbReference type="SUPFAM" id="SSF53850">
    <property type="entry name" value="Periplasmic binding protein-like II"/>
    <property type="match status" value="1"/>
</dbReference>
<dbReference type="Pfam" id="PF12849">
    <property type="entry name" value="PBP_like_2"/>
    <property type="match status" value="1"/>
</dbReference>
<evidence type="ECO:0000313" key="10">
    <source>
        <dbReference type="EMBL" id="MEE1932277.1"/>
    </source>
</evidence>
<evidence type="ECO:0000256" key="3">
    <source>
        <dbReference type="ARBA" id="ARBA00011529"/>
    </source>
</evidence>
<dbReference type="Gene3D" id="3.40.190.10">
    <property type="entry name" value="Periplasmic binding protein-like II"/>
    <property type="match status" value="2"/>
</dbReference>
<feature type="chain" id="PRO_5047495844" description="Phosphate-binding protein PstS" evidence="8">
    <location>
        <begin position="24"/>
        <end position="368"/>
    </location>
</feature>
<keyword evidence="6 7" id="KW-0592">Phosphate transport</keyword>
<comment type="function">
    <text evidence="1 7">Part of the ABC transporter complex PstSACB involved in phosphate import.</text>
</comment>
<keyword evidence="11" id="KW-1185">Reference proteome</keyword>
<keyword evidence="5 7" id="KW-0813">Transport</keyword>
<name>A0ABU7HL60_9PSED</name>
<reference evidence="10 11" key="1">
    <citation type="submission" date="2024-01" db="EMBL/GenBank/DDBJ databases">
        <title>Unpublished Manusciprt.</title>
        <authorList>
            <person name="Duman M."/>
            <person name="Valdes E.G."/>
            <person name="Ajmi N."/>
            <person name="Altun S."/>
            <person name="Saticioglu I.B."/>
        </authorList>
    </citation>
    <scope>NUCLEOTIDE SEQUENCE [LARGE SCALE GENOMIC DNA]</scope>
    <source>
        <strain evidence="10 11">148P</strain>
    </source>
</reference>
<dbReference type="InterPro" id="IPR005673">
    <property type="entry name" value="ABC_phos-bd_PstS"/>
</dbReference>
<dbReference type="RefSeq" id="WP_330073228.1">
    <property type="nucleotide sequence ID" value="NZ_JAZDQJ010000002.1"/>
</dbReference>
<organism evidence="10 11">
    <name type="scientific">Pseudomonas ulcerans</name>
    <dbReference type="NCBI Taxonomy" id="3115852"/>
    <lineage>
        <taxon>Bacteria</taxon>
        <taxon>Pseudomonadati</taxon>
        <taxon>Pseudomonadota</taxon>
        <taxon>Gammaproteobacteria</taxon>
        <taxon>Pseudomonadales</taxon>
        <taxon>Pseudomonadaceae</taxon>
        <taxon>Pseudomonas</taxon>
    </lineage>
</organism>
<evidence type="ECO:0000259" key="9">
    <source>
        <dbReference type="Pfam" id="PF12849"/>
    </source>
</evidence>
<evidence type="ECO:0000256" key="7">
    <source>
        <dbReference type="PIRNR" id="PIRNR002756"/>
    </source>
</evidence>
<comment type="subunit">
    <text evidence="3 7">The complex is composed of two ATP-binding proteins (PstB), two transmembrane proteins (PstC and PstA) and a solute-binding protein (PstS).</text>
</comment>
<dbReference type="Proteomes" id="UP001335100">
    <property type="component" value="Unassembled WGS sequence"/>
</dbReference>
<accession>A0ABU7HL60</accession>
<dbReference type="PIRSF" id="PIRSF002756">
    <property type="entry name" value="PstS"/>
    <property type="match status" value="1"/>
</dbReference>
<sequence length="368" mass="38000">MFKRTLLAASLGLAALASAQAMAVTGGGASLPADLYKSTVDGILPSNFSYAVTGSGTGKSAFLTNNSALFSTTGTVHFAGSDSILSGTELTNYNNNFSASYGPLIQVPSVATSVTIPYKKAGNTTLNLTSQQLCDAFSGAKTTWGALLNTTDSTPIRIVYRNVSSGTSELLTRHLNSVCSSQFGVSSTFTSARLAGGTLPSNWVGVAETADVVGQVNAVDGSIGYVSPDMVNIDSNAEVAQVNGKLPTRALVTQALASSAVPADAVKNNPAQWVPVFTNPAAGYPIVGYTNFIFGQCYKDANVAADVRAFITKHWGGNTTATAVRDHGFIALTSGWKTAVHDTFVSNTSGLNLDINNANVCNASVGRP</sequence>
<dbReference type="PANTHER" id="PTHR42996">
    <property type="entry name" value="PHOSPHATE-BINDING PROTEIN PSTS"/>
    <property type="match status" value="1"/>
</dbReference>
<dbReference type="EMBL" id="JAZDQJ010000002">
    <property type="protein sequence ID" value="MEE1932277.1"/>
    <property type="molecule type" value="Genomic_DNA"/>
</dbReference>
<evidence type="ECO:0000256" key="6">
    <source>
        <dbReference type="ARBA" id="ARBA00022592"/>
    </source>
</evidence>
<evidence type="ECO:0000256" key="1">
    <source>
        <dbReference type="ARBA" id="ARBA00002841"/>
    </source>
</evidence>
<comment type="caution">
    <text evidence="10">The sequence shown here is derived from an EMBL/GenBank/DDBJ whole genome shotgun (WGS) entry which is preliminary data.</text>
</comment>
<dbReference type="PANTHER" id="PTHR42996:SF1">
    <property type="entry name" value="PHOSPHATE-BINDING PROTEIN PSTS"/>
    <property type="match status" value="1"/>
</dbReference>
<evidence type="ECO:0000313" key="11">
    <source>
        <dbReference type="Proteomes" id="UP001335100"/>
    </source>
</evidence>
<dbReference type="InterPro" id="IPR050962">
    <property type="entry name" value="Phosphate-bind_PstS"/>
</dbReference>
<proteinExistence type="inferred from homology"/>
<feature type="signal peptide" evidence="8">
    <location>
        <begin position="1"/>
        <end position="23"/>
    </location>
</feature>
<comment type="similarity">
    <text evidence="2 7">Belongs to the PstS family.</text>
</comment>
<feature type="domain" description="PBP" evidence="9">
    <location>
        <begin position="46"/>
        <end position="311"/>
    </location>
</feature>